<name>A0A6J3M9C7_9PEZI</name>
<feature type="region of interest" description="Disordered" evidence="3">
    <location>
        <begin position="918"/>
        <end position="937"/>
    </location>
</feature>
<dbReference type="GO" id="GO:0017025">
    <property type="term" value="F:TBP-class protein binding"/>
    <property type="evidence" value="ECO:0007669"/>
    <property type="project" value="InterPro"/>
</dbReference>
<reference evidence="6" key="1">
    <citation type="submission" date="2020-01" db="EMBL/GenBank/DDBJ databases">
        <authorList>
            <consortium name="DOE Joint Genome Institute"/>
            <person name="Haridas S."/>
            <person name="Albert R."/>
            <person name="Binder M."/>
            <person name="Bloem J."/>
            <person name="Labutti K."/>
            <person name="Salamov A."/>
            <person name="Andreopoulos B."/>
            <person name="Baker S.E."/>
            <person name="Barry K."/>
            <person name="Bills G."/>
            <person name="Bluhm B.H."/>
            <person name="Cannon C."/>
            <person name="Castanera R."/>
            <person name="Culley D.E."/>
            <person name="Daum C."/>
            <person name="Ezra D."/>
            <person name="Gonzalez J.B."/>
            <person name="Henrissat B."/>
            <person name="Kuo A."/>
            <person name="Liang C."/>
            <person name="Lipzen A."/>
            <person name="Lutzoni F."/>
            <person name="Magnuson J."/>
            <person name="Mondo S."/>
            <person name="Nolan M."/>
            <person name="Ohm R."/>
            <person name="Pangilinan J."/>
            <person name="Park H.-J."/>
            <person name="Ramirez L."/>
            <person name="Alfaro M."/>
            <person name="Sun H."/>
            <person name="Tritt A."/>
            <person name="Yoshinaga Y."/>
            <person name="Zwiers L.-H."/>
            <person name="Turgeon B.G."/>
            <person name="Goodwin S.B."/>
            <person name="Spatafora J.W."/>
            <person name="Crous P.W."/>
            <person name="Grigoriev I.V."/>
        </authorList>
    </citation>
    <scope>NUCLEOTIDE SEQUENCE</scope>
    <source>
        <strain evidence="6">CBS 342.82</strain>
    </source>
</reference>
<feature type="region of interest" description="Disordered" evidence="3">
    <location>
        <begin position="712"/>
        <end position="772"/>
    </location>
</feature>
<sequence>DLDEEARKQRDLQRELFRISKKRNAGEDVAASGPQTDFDVFHQLFSGYEEYQIPRFIELFPPREVHFRGKEPLKPPKAVLPTKLALELLPDQERSFRAFTTSNKVVQESSYQKSFINARQGVASDDGNDEDLGLDDFDLNERIGGVTMQDLALICEDWDIPSIDGESIDTNMIDDTVMEGGWDAEELSRPSKKRKTETRDTAVSLPAVDPYLSFDDPEQMVARIAKTVTLDLNDPKLLIDEHATRASTIKKRVPGDIKRDPAASRDLFKRYNISNDQAYDLLKENHQNKVRSTLGNTTVEHSFPATILQYPFYKVNLDTKSKRSFHRPPLELKNGPGREYRFQKAKHIKKKNWRGKEAKEIYAKAEDLSLGDNASALLLEYAEEAPMMISNFGMGNRLINYYRKKDADDQERPKREIGETQILLPQDKSPFSTFGCVDNGEIVPTIQNGLYRAPVFSHQPKPTDFLIGISSTYEYGDRFYLRNVENLHVVGQQFPSEEIPGQHSRKVTDAAKKRLRALAYRIYTKSLERKDKTRSKMREFMKYEKVSKAGGNEGSGVWVPPPGTQVPNAETMRGWIRPEAVCVLDSMQVGVQHLADLGISENKDGDEDKDVDEGANIELQLAPWRATKNFLNACQSKAMLKLHGEGDPTGRGEGFSFVKTSMKGGFTAFGESVEDKIDARRRKENGGHSYNVAKQQKAYEDSIRRIWDAQKAGLSRTEEDSDEEMDNEPQEADSSMYGRAATPRSSTGAGAMSRHEDDSASQFSGMSTGRGEKTLVITRKGGYDKYGQPMEDSVEVVTNPRVIALYQKRRTESKLKQLSVHDMRPTGDAELDAIQRQKLEAELARVQRNAERREARDKAKGKHGLDRRASTVAASPGGENSDSMAGRSKDGTARKCANCGQVGHIKTNRKLCPLLNGTMKPEDAGLNGDSSFGAVPA</sequence>
<dbReference type="InterPro" id="IPR022591">
    <property type="entry name" value="TAF1_HAT_dom"/>
</dbReference>
<evidence type="ECO:0000256" key="3">
    <source>
        <dbReference type="SAM" id="MobiDB-lite"/>
    </source>
</evidence>
<reference evidence="6" key="3">
    <citation type="submission" date="2025-08" db="UniProtKB">
        <authorList>
            <consortium name="RefSeq"/>
        </authorList>
    </citation>
    <scope>IDENTIFICATION</scope>
    <source>
        <strain evidence="6">CBS 342.82</strain>
    </source>
</reference>
<dbReference type="GeneID" id="54358028"/>
<protein>
    <recommendedName>
        <fullName evidence="4">Transcription initiation factor TFIID subunit 1 histone acetyltransferase domain-containing protein</fullName>
    </recommendedName>
</protein>
<proteinExistence type="predicted"/>
<feature type="compositionally biased region" description="Basic and acidic residues" evidence="3">
    <location>
        <begin position="846"/>
        <end position="869"/>
    </location>
</feature>
<reference evidence="6" key="2">
    <citation type="submission" date="2020-04" db="EMBL/GenBank/DDBJ databases">
        <authorList>
            <consortium name="NCBI Genome Project"/>
        </authorList>
    </citation>
    <scope>NUCLEOTIDE SEQUENCE</scope>
    <source>
        <strain evidence="6">CBS 342.82</strain>
    </source>
</reference>
<accession>A0A6J3M9C7</accession>
<dbReference type="GO" id="GO:0004402">
    <property type="term" value="F:histone acetyltransferase activity"/>
    <property type="evidence" value="ECO:0007669"/>
    <property type="project" value="InterPro"/>
</dbReference>
<organism evidence="6">
    <name type="scientific">Dissoconium aciculare CBS 342.82</name>
    <dbReference type="NCBI Taxonomy" id="1314786"/>
    <lineage>
        <taxon>Eukaryota</taxon>
        <taxon>Fungi</taxon>
        <taxon>Dikarya</taxon>
        <taxon>Ascomycota</taxon>
        <taxon>Pezizomycotina</taxon>
        <taxon>Dothideomycetes</taxon>
        <taxon>Dothideomycetidae</taxon>
        <taxon>Mycosphaerellales</taxon>
        <taxon>Dissoconiaceae</taxon>
        <taxon>Dissoconium</taxon>
    </lineage>
</organism>
<keyword evidence="5" id="KW-1185">Reference proteome</keyword>
<dbReference type="OrthoDB" id="5752at2759"/>
<dbReference type="GO" id="GO:0005669">
    <property type="term" value="C:transcription factor TFIID complex"/>
    <property type="evidence" value="ECO:0007669"/>
    <property type="project" value="InterPro"/>
</dbReference>
<evidence type="ECO:0000313" key="5">
    <source>
        <dbReference type="Proteomes" id="UP000504637"/>
    </source>
</evidence>
<dbReference type="GO" id="GO:0016251">
    <property type="term" value="F:RNA polymerase II general transcription initiation factor activity"/>
    <property type="evidence" value="ECO:0007669"/>
    <property type="project" value="InterPro"/>
</dbReference>
<dbReference type="AlphaFoldDB" id="A0A6J3M9C7"/>
<evidence type="ECO:0000256" key="1">
    <source>
        <dbReference type="ARBA" id="ARBA00004123"/>
    </source>
</evidence>
<evidence type="ECO:0000313" key="6">
    <source>
        <dbReference type="RefSeq" id="XP_033460453.1"/>
    </source>
</evidence>
<dbReference type="PANTHER" id="PTHR13900">
    <property type="entry name" value="TRANSCRIPTION INITIATION FACTOR TFIID"/>
    <property type="match status" value="1"/>
</dbReference>
<gene>
    <name evidence="6" type="ORF">K489DRAFT_292692</name>
</gene>
<dbReference type="InterPro" id="IPR040240">
    <property type="entry name" value="TAF1"/>
</dbReference>
<keyword evidence="2" id="KW-0539">Nucleus</keyword>
<evidence type="ECO:0000259" key="4">
    <source>
        <dbReference type="Pfam" id="PF12157"/>
    </source>
</evidence>
<feature type="non-terminal residue" evidence="6">
    <location>
        <position position="1"/>
    </location>
</feature>
<dbReference type="Pfam" id="PF12157">
    <property type="entry name" value="DUF3591"/>
    <property type="match status" value="1"/>
</dbReference>
<feature type="region of interest" description="Disordered" evidence="3">
    <location>
        <begin position="846"/>
        <end position="895"/>
    </location>
</feature>
<dbReference type="Proteomes" id="UP000504637">
    <property type="component" value="Unplaced"/>
</dbReference>
<feature type="compositionally biased region" description="Acidic residues" evidence="3">
    <location>
        <begin position="719"/>
        <end position="731"/>
    </location>
</feature>
<comment type="subcellular location">
    <subcellularLocation>
        <location evidence="1">Nucleus</location>
    </subcellularLocation>
</comment>
<dbReference type="GO" id="GO:0051123">
    <property type="term" value="P:RNA polymerase II preinitiation complex assembly"/>
    <property type="evidence" value="ECO:0007669"/>
    <property type="project" value="TreeGrafter"/>
</dbReference>
<feature type="domain" description="Transcription initiation factor TFIID subunit 1 histone acetyltransferase" evidence="4">
    <location>
        <begin position="271"/>
        <end position="713"/>
    </location>
</feature>
<dbReference type="RefSeq" id="XP_033460453.1">
    <property type="nucleotide sequence ID" value="XM_033600228.1"/>
</dbReference>
<feature type="non-terminal residue" evidence="6">
    <location>
        <position position="937"/>
    </location>
</feature>
<dbReference type="PANTHER" id="PTHR13900:SF0">
    <property type="entry name" value="TRANSCRIPTION INITIATION FACTOR TFIID SUBUNIT 1"/>
    <property type="match status" value="1"/>
</dbReference>
<evidence type="ECO:0000256" key="2">
    <source>
        <dbReference type="ARBA" id="ARBA00023242"/>
    </source>
</evidence>